<organism evidence="1 2">
    <name type="scientific">Halteria grandinella</name>
    <dbReference type="NCBI Taxonomy" id="5974"/>
    <lineage>
        <taxon>Eukaryota</taxon>
        <taxon>Sar</taxon>
        <taxon>Alveolata</taxon>
        <taxon>Ciliophora</taxon>
        <taxon>Intramacronucleata</taxon>
        <taxon>Spirotrichea</taxon>
        <taxon>Stichotrichia</taxon>
        <taxon>Sporadotrichida</taxon>
        <taxon>Halteriidae</taxon>
        <taxon>Halteria</taxon>
    </lineage>
</organism>
<proteinExistence type="predicted"/>
<evidence type="ECO:0000313" key="1">
    <source>
        <dbReference type="EMBL" id="TNV71273.1"/>
    </source>
</evidence>
<dbReference type="Proteomes" id="UP000785679">
    <property type="component" value="Unassembled WGS sequence"/>
</dbReference>
<protein>
    <submittedName>
        <fullName evidence="1">Uncharacterized protein</fullName>
    </submittedName>
</protein>
<reference evidence="1" key="1">
    <citation type="submission" date="2019-06" db="EMBL/GenBank/DDBJ databases">
        <authorList>
            <person name="Zheng W."/>
        </authorList>
    </citation>
    <scope>NUCLEOTIDE SEQUENCE</scope>
    <source>
        <strain evidence="1">QDHG01</strain>
    </source>
</reference>
<accession>A0A8J8NAA7</accession>
<dbReference type="AlphaFoldDB" id="A0A8J8NAA7"/>
<keyword evidence="2" id="KW-1185">Reference proteome</keyword>
<dbReference type="EMBL" id="RRYP01030073">
    <property type="protein sequence ID" value="TNV71273.1"/>
    <property type="molecule type" value="Genomic_DNA"/>
</dbReference>
<sequence length="161" mass="18456">MLGFIIYRVCPTFPILVSPLAILDSFLYHTKGAITVRYFGGQSSMFANSENSCFEELLPPHEIAALLPSRIRGRKVSAATIRRWQQAGLRNGQVYLNSRKVGSIRCSTRADLKRFFDELTAADEADRHQFVEQPKLSPTKSARADDRRYEHYDKIADERRF</sequence>
<name>A0A8J8NAA7_HALGN</name>
<gene>
    <name evidence="1" type="ORF">FGO68_gene13544</name>
</gene>
<evidence type="ECO:0000313" key="2">
    <source>
        <dbReference type="Proteomes" id="UP000785679"/>
    </source>
</evidence>
<comment type="caution">
    <text evidence="1">The sequence shown here is derived from an EMBL/GenBank/DDBJ whole genome shotgun (WGS) entry which is preliminary data.</text>
</comment>